<evidence type="ECO:0000313" key="3">
    <source>
        <dbReference type="Proteomes" id="UP000029553"/>
    </source>
</evidence>
<reference evidence="2 3" key="1">
    <citation type="submission" date="2013-09" db="EMBL/GenBank/DDBJ databases">
        <title>High correlation between genotypes and phenotypes of environmental bacteria Comamonas testosteroni strains.</title>
        <authorList>
            <person name="Liu L."/>
            <person name="Zhu W."/>
            <person name="Xia X."/>
            <person name="Xu B."/>
            <person name="Luo M."/>
            <person name="Wang G."/>
        </authorList>
    </citation>
    <scope>NUCLEOTIDE SEQUENCE [LARGE SCALE GENOMIC DNA]</scope>
    <source>
        <strain evidence="2 3">JL40</strain>
    </source>
</reference>
<feature type="region of interest" description="Disordered" evidence="1">
    <location>
        <begin position="1"/>
        <end position="23"/>
    </location>
</feature>
<proteinExistence type="predicted"/>
<name>A0A096H026_COMTE</name>
<organism evidence="2 3">
    <name type="scientific">Comamonas testosteroni</name>
    <name type="common">Pseudomonas testosteroni</name>
    <dbReference type="NCBI Taxonomy" id="285"/>
    <lineage>
        <taxon>Bacteria</taxon>
        <taxon>Pseudomonadati</taxon>
        <taxon>Pseudomonadota</taxon>
        <taxon>Betaproteobacteria</taxon>
        <taxon>Burkholderiales</taxon>
        <taxon>Comamonadaceae</taxon>
        <taxon>Comamonas</taxon>
    </lineage>
</organism>
<accession>A0A096H026</accession>
<sequence>MTFTEDHADGLAPHQRSQGGGVSDIDDGINAPVLLTLTASDFVRALLLKFKHDTEAVGFNNKLMSRLKARVEKSLALKPKTRRSIALTEFASCDCVHAHGEILETMQSVFHSPEKCKRYLFANAEAGSARQKQIEEAISFTQLSLDALWVHSMNRAVFSLLYFIQKSIHIEQSRLTVFR</sequence>
<gene>
    <name evidence="2" type="ORF">P353_08090</name>
</gene>
<dbReference type="EMBL" id="AWOR01000037">
    <property type="protein sequence ID" value="KGH30810.1"/>
    <property type="molecule type" value="Genomic_DNA"/>
</dbReference>
<comment type="caution">
    <text evidence="2">The sequence shown here is derived from an EMBL/GenBank/DDBJ whole genome shotgun (WGS) entry which is preliminary data.</text>
</comment>
<dbReference type="Proteomes" id="UP000029553">
    <property type="component" value="Unassembled WGS sequence"/>
</dbReference>
<dbReference type="AlphaFoldDB" id="A0A096H026"/>
<evidence type="ECO:0000313" key="2">
    <source>
        <dbReference type="EMBL" id="KGH30810.1"/>
    </source>
</evidence>
<evidence type="ECO:0000256" key="1">
    <source>
        <dbReference type="SAM" id="MobiDB-lite"/>
    </source>
</evidence>
<protein>
    <submittedName>
        <fullName evidence="2">Uncharacterized protein</fullName>
    </submittedName>
</protein>